<dbReference type="Proteomes" id="UP000316855">
    <property type="component" value="Chromosome"/>
</dbReference>
<dbReference type="PANTHER" id="PTHR34202">
    <property type="entry name" value="UPF0548 PROTEIN"/>
    <property type="match status" value="1"/>
</dbReference>
<dbReference type="PIRSF" id="PIRSF010260">
    <property type="entry name" value="UCP010260"/>
    <property type="match status" value="1"/>
</dbReference>
<name>A0A517VGW0_9PLAN</name>
<proteinExistence type="predicted"/>
<dbReference type="PANTHER" id="PTHR34202:SF1">
    <property type="entry name" value="UPF0548 PROTEIN"/>
    <property type="match status" value="1"/>
</dbReference>
<dbReference type="AlphaFoldDB" id="A0A517VGW0"/>
<dbReference type="InterPro" id="IPR014457">
    <property type="entry name" value="UCP010260"/>
</dbReference>
<gene>
    <name evidence="2" type="ORF">Pan161_39070</name>
</gene>
<evidence type="ECO:0000313" key="3">
    <source>
        <dbReference type="Proteomes" id="UP000316855"/>
    </source>
</evidence>
<organism evidence="2 3">
    <name type="scientific">Gimesia algae</name>
    <dbReference type="NCBI Taxonomy" id="2527971"/>
    <lineage>
        <taxon>Bacteria</taxon>
        <taxon>Pseudomonadati</taxon>
        <taxon>Planctomycetota</taxon>
        <taxon>Planctomycetia</taxon>
        <taxon>Planctomycetales</taxon>
        <taxon>Planctomycetaceae</taxon>
        <taxon>Gimesia</taxon>
    </lineage>
</organism>
<sequence length="205" mass="23402">MFLLQQPSAEQINEFIAIQAQLEFTYSSLGATRSATPPDGFQVDHNRICLGQGRAVYEQAKRALQDWQHFRLNWVSLHRPAALPEPGQTVAILAQTLGLWVLNASRVVYVLEETEPVQRYAFAYGTLPEHAECGEERFQVEWRADDDSVWYDLYAFSRPQQLLSKIAYPYVRRKQQEFARDSLQAMQAAVGIDQNGLANRALRSV</sequence>
<evidence type="ECO:0000313" key="2">
    <source>
        <dbReference type="EMBL" id="QDT92240.1"/>
    </source>
</evidence>
<dbReference type="RefSeq" id="WP_145229751.1">
    <property type="nucleotide sequence ID" value="NZ_CP036343.1"/>
</dbReference>
<dbReference type="OrthoDB" id="120660at2"/>
<protein>
    <recommendedName>
        <fullName evidence="1">DUF1990 domain-containing protein</fullName>
    </recommendedName>
</protein>
<dbReference type="Pfam" id="PF09348">
    <property type="entry name" value="DUF1990"/>
    <property type="match status" value="1"/>
</dbReference>
<reference evidence="2 3" key="1">
    <citation type="submission" date="2019-02" db="EMBL/GenBank/DDBJ databases">
        <title>Deep-cultivation of Planctomycetes and their phenomic and genomic characterization uncovers novel biology.</title>
        <authorList>
            <person name="Wiegand S."/>
            <person name="Jogler M."/>
            <person name="Boedeker C."/>
            <person name="Pinto D."/>
            <person name="Vollmers J."/>
            <person name="Rivas-Marin E."/>
            <person name="Kohn T."/>
            <person name="Peeters S.H."/>
            <person name="Heuer A."/>
            <person name="Rast P."/>
            <person name="Oberbeckmann S."/>
            <person name="Bunk B."/>
            <person name="Jeske O."/>
            <person name="Meyerdierks A."/>
            <person name="Storesund J.E."/>
            <person name="Kallscheuer N."/>
            <person name="Luecker S."/>
            <person name="Lage O.M."/>
            <person name="Pohl T."/>
            <person name="Merkel B.J."/>
            <person name="Hornburger P."/>
            <person name="Mueller R.-W."/>
            <person name="Bruemmer F."/>
            <person name="Labrenz M."/>
            <person name="Spormann A.M."/>
            <person name="Op den Camp H."/>
            <person name="Overmann J."/>
            <person name="Amann R."/>
            <person name="Jetten M.S.M."/>
            <person name="Mascher T."/>
            <person name="Medema M.H."/>
            <person name="Devos D.P."/>
            <person name="Kaster A.-K."/>
            <person name="Ovreas L."/>
            <person name="Rohde M."/>
            <person name="Galperin M.Y."/>
            <person name="Jogler C."/>
        </authorList>
    </citation>
    <scope>NUCLEOTIDE SEQUENCE [LARGE SCALE GENOMIC DNA]</scope>
    <source>
        <strain evidence="2 3">Pan161</strain>
    </source>
</reference>
<evidence type="ECO:0000259" key="1">
    <source>
        <dbReference type="Pfam" id="PF09348"/>
    </source>
</evidence>
<accession>A0A517VGW0</accession>
<keyword evidence="3" id="KW-1185">Reference proteome</keyword>
<dbReference type="EMBL" id="CP036343">
    <property type="protein sequence ID" value="QDT92240.1"/>
    <property type="molecule type" value="Genomic_DNA"/>
</dbReference>
<dbReference type="KEGG" id="gax:Pan161_39070"/>
<feature type="domain" description="DUF1990" evidence="1">
    <location>
        <begin position="25"/>
        <end position="185"/>
    </location>
</feature>
<dbReference type="InterPro" id="IPR018960">
    <property type="entry name" value="DUF1990"/>
</dbReference>